<protein>
    <submittedName>
        <fullName evidence="2">Uncharacterized protein</fullName>
    </submittedName>
</protein>
<gene>
    <name evidence="2" type="ORF">B0I36DRAFT_426527</name>
</gene>
<comment type="caution">
    <text evidence="2">The sequence shown here is derived from an EMBL/GenBank/DDBJ whole genome shotgun (WGS) entry which is preliminary data.</text>
</comment>
<evidence type="ECO:0000313" key="2">
    <source>
        <dbReference type="EMBL" id="KAH7039964.1"/>
    </source>
</evidence>
<feature type="compositionally biased region" description="Polar residues" evidence="1">
    <location>
        <begin position="42"/>
        <end position="51"/>
    </location>
</feature>
<keyword evidence="3" id="KW-1185">Reference proteome</keyword>
<dbReference type="OrthoDB" id="3437384at2759"/>
<proteinExistence type="predicted"/>
<feature type="region of interest" description="Disordered" evidence="1">
    <location>
        <begin position="405"/>
        <end position="441"/>
    </location>
</feature>
<organism evidence="2 3">
    <name type="scientific">Microdochium trichocladiopsis</name>
    <dbReference type="NCBI Taxonomy" id="1682393"/>
    <lineage>
        <taxon>Eukaryota</taxon>
        <taxon>Fungi</taxon>
        <taxon>Dikarya</taxon>
        <taxon>Ascomycota</taxon>
        <taxon>Pezizomycotina</taxon>
        <taxon>Sordariomycetes</taxon>
        <taxon>Xylariomycetidae</taxon>
        <taxon>Xylariales</taxon>
        <taxon>Microdochiaceae</taxon>
        <taxon>Microdochium</taxon>
    </lineage>
</organism>
<accession>A0A9P8YGH7</accession>
<dbReference type="AlphaFoldDB" id="A0A9P8YGH7"/>
<sequence length="485" mass="53848">MSGQQETARSASSNSSIDSKLHALPLKQHPQNRLKLFPTRMSGPTNGSESSHLILSPNGLQPGLIDHPKTAIQLSGTTTDKLAIQKFHPARIWFANVPIGEALLTETGRNNESRSSSYQTAFTHFDTLRIKDGNPSRHWWQTPNDDTPIEPESASFKQRESELLSIATRFPAMRKPPLIGAPVVSKFREDLGSNQRLRENKTPMLAKIQSLLMSKSQRRRESCDDPAYKAQRLVRPPTPGFVLNREGDPGNLKKVRPWRKFVGVNYLGVRPASVQQQSLPWGVEIKATGAQTQLWDKDPVNSSSESHTAVVAAPRRVPDTTTQRSLHVTCHELSAEQTRQDDELQQAKTNDVGCPQRLKEILSTPKRSFSVQIASVPGDTELSHSLQSFGTAQGFVTTRTQSLLGDKMPRFPPGQQEEPAGGGTSSLKRSKSSVEHRVSVREARPDKFMTWHSAPARQQILFESTLEFGVQLEKALADAKLMVLQ</sequence>
<feature type="compositionally biased region" description="Basic and acidic residues" evidence="1">
    <location>
        <begin position="432"/>
        <end position="441"/>
    </location>
</feature>
<feature type="region of interest" description="Disordered" evidence="1">
    <location>
        <begin position="1"/>
        <end position="51"/>
    </location>
</feature>
<dbReference type="EMBL" id="JAGTJQ010000001">
    <property type="protein sequence ID" value="KAH7039964.1"/>
    <property type="molecule type" value="Genomic_DNA"/>
</dbReference>
<reference evidence="2" key="1">
    <citation type="journal article" date="2021" name="Nat. Commun.">
        <title>Genetic determinants of endophytism in the Arabidopsis root mycobiome.</title>
        <authorList>
            <person name="Mesny F."/>
            <person name="Miyauchi S."/>
            <person name="Thiergart T."/>
            <person name="Pickel B."/>
            <person name="Atanasova L."/>
            <person name="Karlsson M."/>
            <person name="Huettel B."/>
            <person name="Barry K.W."/>
            <person name="Haridas S."/>
            <person name="Chen C."/>
            <person name="Bauer D."/>
            <person name="Andreopoulos W."/>
            <person name="Pangilinan J."/>
            <person name="LaButti K."/>
            <person name="Riley R."/>
            <person name="Lipzen A."/>
            <person name="Clum A."/>
            <person name="Drula E."/>
            <person name="Henrissat B."/>
            <person name="Kohler A."/>
            <person name="Grigoriev I.V."/>
            <person name="Martin F.M."/>
            <person name="Hacquard S."/>
        </authorList>
    </citation>
    <scope>NUCLEOTIDE SEQUENCE</scope>
    <source>
        <strain evidence="2">MPI-CAGE-CH-0230</strain>
    </source>
</reference>
<dbReference type="GeneID" id="70191940"/>
<dbReference type="Proteomes" id="UP000756346">
    <property type="component" value="Unassembled WGS sequence"/>
</dbReference>
<evidence type="ECO:0000256" key="1">
    <source>
        <dbReference type="SAM" id="MobiDB-lite"/>
    </source>
</evidence>
<dbReference type="RefSeq" id="XP_046018019.1">
    <property type="nucleotide sequence ID" value="XM_046162394.1"/>
</dbReference>
<name>A0A9P8YGH7_9PEZI</name>
<evidence type="ECO:0000313" key="3">
    <source>
        <dbReference type="Proteomes" id="UP000756346"/>
    </source>
</evidence>